<dbReference type="AlphaFoldDB" id="A0A327Y632"/>
<feature type="transmembrane region" description="Helical" evidence="1">
    <location>
        <begin position="7"/>
        <end position="24"/>
    </location>
</feature>
<evidence type="ECO:0000313" key="3">
    <source>
        <dbReference type="Proteomes" id="UP000248555"/>
    </source>
</evidence>
<dbReference type="InterPro" id="IPR025426">
    <property type="entry name" value="DUF4305"/>
</dbReference>
<accession>A0A327Y632</accession>
<sequence>MRTSPLNMALFYFLMGSLFTYLAIESAHGTIWNFSTVILMIVATLDFGVAFRMFALHFKMKKLNK</sequence>
<dbReference type="RefSeq" id="WP_111646475.1">
    <property type="nucleotide sequence ID" value="NZ_QLMH01000024.1"/>
</dbReference>
<reference evidence="2 3" key="1">
    <citation type="submission" date="2018-06" db="EMBL/GenBank/DDBJ databases">
        <title>Genomic Encyclopedia of Type Strains, Phase III (KMG-III): the genomes of soil and plant-associated and newly described type strains.</title>
        <authorList>
            <person name="Whitman W."/>
        </authorList>
    </citation>
    <scope>NUCLEOTIDE SEQUENCE [LARGE SCALE GENOMIC DNA]</scope>
    <source>
        <strain evidence="2 3">CGMCC 1.8979</strain>
    </source>
</reference>
<gene>
    <name evidence="2" type="ORF">B0I26_12426</name>
</gene>
<keyword evidence="3" id="KW-1185">Reference proteome</keyword>
<dbReference type="Pfam" id="PF14146">
    <property type="entry name" value="DUF4305"/>
    <property type="match status" value="1"/>
</dbReference>
<evidence type="ECO:0000256" key="1">
    <source>
        <dbReference type="SAM" id="Phobius"/>
    </source>
</evidence>
<protein>
    <submittedName>
        <fullName evidence="2">Uncharacterized protein DUF4305</fullName>
    </submittedName>
</protein>
<dbReference type="Proteomes" id="UP000248555">
    <property type="component" value="Unassembled WGS sequence"/>
</dbReference>
<keyword evidence="1" id="KW-1133">Transmembrane helix</keyword>
<feature type="transmembrane region" description="Helical" evidence="1">
    <location>
        <begin position="30"/>
        <end position="55"/>
    </location>
</feature>
<keyword evidence="1" id="KW-0812">Transmembrane</keyword>
<name>A0A327Y632_9BACL</name>
<keyword evidence="1" id="KW-0472">Membrane</keyword>
<organism evidence="2 3">
    <name type="scientific">Paranoxybacillus vitaminiphilus</name>
    <dbReference type="NCBI Taxonomy" id="581036"/>
    <lineage>
        <taxon>Bacteria</taxon>
        <taxon>Bacillati</taxon>
        <taxon>Bacillota</taxon>
        <taxon>Bacilli</taxon>
        <taxon>Bacillales</taxon>
        <taxon>Anoxybacillaceae</taxon>
        <taxon>Paranoxybacillus</taxon>
    </lineage>
</organism>
<comment type="caution">
    <text evidence="2">The sequence shown here is derived from an EMBL/GenBank/DDBJ whole genome shotgun (WGS) entry which is preliminary data.</text>
</comment>
<dbReference type="EMBL" id="QLMH01000024">
    <property type="protein sequence ID" value="RAK15205.1"/>
    <property type="molecule type" value="Genomic_DNA"/>
</dbReference>
<proteinExistence type="predicted"/>
<evidence type="ECO:0000313" key="2">
    <source>
        <dbReference type="EMBL" id="RAK15205.1"/>
    </source>
</evidence>
<dbReference type="OrthoDB" id="2355666at2"/>